<gene>
    <name evidence="5" type="ORF">EI982_02025</name>
</gene>
<dbReference type="EMBL" id="CP034345">
    <property type="protein sequence ID" value="QGX93655.1"/>
    <property type="molecule type" value="Genomic_DNA"/>
</dbReference>
<dbReference type="InterPro" id="IPR006633">
    <property type="entry name" value="Carb-bd_sugar_hydrolysis-dom"/>
</dbReference>
<evidence type="ECO:0000313" key="5">
    <source>
        <dbReference type="EMBL" id="QGX93655.1"/>
    </source>
</evidence>
<dbReference type="NCBIfam" id="TIGR03804">
    <property type="entry name" value="para_beta_helix"/>
    <property type="match status" value="3"/>
</dbReference>
<keyword evidence="2" id="KW-0677">Repeat</keyword>
<sequence>MALTIKDFVEQEDGLTLDDVPPRVRKRVNDALQDLTGGGEGGAGAPQNPDAIIVSKNLDGRDGFNQIGAAVDSAESGATIFVEPGTYTEDVLVDVDDLTIAGAEGTPTIESTGTGYQSEGDPIAPLEIVGTGVEVRDVAVQAVDGEGYGYGIQISGVSGASDTTLMDVRVDGSSGFNTGEFGTGVRVRGAPNTVLDGVVVNGGSDVDYGIRVQHPDTEVVGCTVNNCNRAIDVQSSDQVVRDNTINGITESSPGGFYKDPFDDGLEDDEFPSGKGIRVSTTPAGSSNTIENNDINDCGLGIEAFGSDSTLSGNNITGCSTGIVVADGASNYTISGNTIEDGSGRGISVFSGSTDDHLIENNTVRNQGSGVVLSGADDNTLAGNTLEDNTYNGIWLNDGAGSATGNTIEDNTVSNNGFGSGSPYPGIFLGNAEDTTIRNNDVDGNAAQGIYAFESSGTVIDDNTLANNGEGAGEFVYSGILLWTVTDTTVTNNTLTDNYYRGIWAENYTDPLTISGNSVTLRDTSYDPIVTNAA</sequence>
<dbReference type="GeneID" id="43368281"/>
<keyword evidence="6" id="KW-1185">Reference proteome</keyword>
<dbReference type="RefSeq" id="WP_157687896.1">
    <property type="nucleotide sequence ID" value="NZ_CP034345.1"/>
</dbReference>
<dbReference type="OrthoDB" id="331658at2157"/>
<dbReference type="Proteomes" id="UP000428325">
    <property type="component" value="Chromosome"/>
</dbReference>
<dbReference type="Gene3D" id="2.160.20.10">
    <property type="entry name" value="Single-stranded right-handed beta-helix, Pectin lyase-like"/>
    <property type="match status" value="3"/>
</dbReference>
<protein>
    <recommendedName>
        <fullName evidence="4">Carbohydrate-binding/sugar hydrolysis domain-containing protein</fullName>
    </recommendedName>
</protein>
<evidence type="ECO:0000313" key="6">
    <source>
        <dbReference type="Proteomes" id="UP000428325"/>
    </source>
</evidence>
<dbReference type="InterPro" id="IPR024535">
    <property type="entry name" value="RHGA/B-epi-like_pectate_lyase"/>
</dbReference>
<accession>A0A6B9F0F4</accession>
<proteinExistence type="predicted"/>
<reference evidence="5 6" key="1">
    <citation type="submission" date="2018-12" db="EMBL/GenBank/DDBJ databases">
        <title>Complete genome sequence of Haloplanus rallus MBLA0036.</title>
        <authorList>
            <person name="Nam Y.-d."/>
            <person name="Kang J."/>
            <person name="Chung W.-H."/>
            <person name="Park Y.S."/>
        </authorList>
    </citation>
    <scope>NUCLEOTIDE SEQUENCE [LARGE SCALE GENOMIC DNA]</scope>
    <source>
        <strain evidence="5 6">MBLA0036</strain>
    </source>
</reference>
<dbReference type="SMART" id="SM00710">
    <property type="entry name" value="PbH1"/>
    <property type="match status" value="13"/>
</dbReference>
<dbReference type="PANTHER" id="PTHR22990">
    <property type="entry name" value="F-BOX ONLY PROTEIN"/>
    <property type="match status" value="1"/>
</dbReference>
<dbReference type="Pfam" id="PF13229">
    <property type="entry name" value="Beta_helix"/>
    <property type="match status" value="2"/>
</dbReference>
<evidence type="ECO:0000256" key="3">
    <source>
        <dbReference type="ARBA" id="ARBA00022786"/>
    </source>
</evidence>
<name>A0A6B9F0F4_9EURY</name>
<dbReference type="InterPro" id="IPR011050">
    <property type="entry name" value="Pectin_lyase_fold/virulence"/>
</dbReference>
<dbReference type="AlphaFoldDB" id="A0A6B9F0F4"/>
<dbReference type="InterPro" id="IPR012334">
    <property type="entry name" value="Pectin_lyas_fold"/>
</dbReference>
<evidence type="ECO:0000259" key="4">
    <source>
        <dbReference type="SMART" id="SM00722"/>
    </source>
</evidence>
<dbReference type="InterPro" id="IPR039448">
    <property type="entry name" value="Beta_helix"/>
</dbReference>
<dbReference type="InterPro" id="IPR051550">
    <property type="entry name" value="SCF-Subunits/Alg-Epimerases"/>
</dbReference>
<feature type="domain" description="Carbohydrate-binding/sugar hydrolysis" evidence="4">
    <location>
        <begin position="179"/>
        <end position="325"/>
    </location>
</feature>
<dbReference type="InterPro" id="IPR022441">
    <property type="entry name" value="Para_beta_helix_rpt-2"/>
</dbReference>
<comment type="pathway">
    <text evidence="1">Protein modification; protein ubiquitination.</text>
</comment>
<evidence type="ECO:0000256" key="1">
    <source>
        <dbReference type="ARBA" id="ARBA00004906"/>
    </source>
</evidence>
<evidence type="ECO:0000256" key="2">
    <source>
        <dbReference type="ARBA" id="ARBA00022737"/>
    </source>
</evidence>
<dbReference type="KEGG" id="hra:EI982_02025"/>
<keyword evidence="3" id="KW-0833">Ubl conjugation pathway</keyword>
<dbReference type="Pfam" id="PF12708">
    <property type="entry name" value="Pect-lyase_RHGA_epim"/>
    <property type="match status" value="1"/>
</dbReference>
<dbReference type="SMART" id="SM00722">
    <property type="entry name" value="CASH"/>
    <property type="match status" value="2"/>
</dbReference>
<dbReference type="SUPFAM" id="SSF51126">
    <property type="entry name" value="Pectin lyase-like"/>
    <property type="match status" value="2"/>
</dbReference>
<feature type="domain" description="Carbohydrate-binding/sugar hydrolysis" evidence="4">
    <location>
        <begin position="332"/>
        <end position="476"/>
    </location>
</feature>
<dbReference type="PANTHER" id="PTHR22990:SF15">
    <property type="entry name" value="F-BOX ONLY PROTEIN 10"/>
    <property type="match status" value="1"/>
</dbReference>
<organism evidence="5 6">
    <name type="scientific">Haloplanus rallus</name>
    <dbReference type="NCBI Taxonomy" id="1816183"/>
    <lineage>
        <taxon>Archaea</taxon>
        <taxon>Methanobacteriati</taxon>
        <taxon>Methanobacteriota</taxon>
        <taxon>Stenosarchaea group</taxon>
        <taxon>Halobacteria</taxon>
        <taxon>Halobacteriales</taxon>
        <taxon>Haloferacaceae</taxon>
        <taxon>Haloplanus</taxon>
    </lineage>
</organism>
<dbReference type="InterPro" id="IPR006626">
    <property type="entry name" value="PbH1"/>
</dbReference>